<evidence type="ECO:0000313" key="1">
    <source>
        <dbReference type="EMBL" id="MBM7645221.1"/>
    </source>
</evidence>
<accession>A0ABS2PZ27</accession>
<reference evidence="1 2" key="1">
    <citation type="submission" date="2021-01" db="EMBL/GenBank/DDBJ databases">
        <title>Genomic Encyclopedia of Type Strains, Phase IV (KMG-IV): sequencing the most valuable type-strain genomes for metagenomic binning, comparative biology and taxonomic classification.</title>
        <authorList>
            <person name="Goeker M."/>
        </authorList>
    </citation>
    <scope>NUCLEOTIDE SEQUENCE [LARGE SCALE GENOMIC DNA]</scope>
    <source>
        <strain evidence="1 2">DSM 28236</strain>
    </source>
</reference>
<dbReference type="RefSeq" id="WP_205003153.1">
    <property type="nucleotide sequence ID" value="NZ_JAFBER010000007.1"/>
</dbReference>
<protein>
    <submittedName>
        <fullName evidence="1">Uncharacterized protein YecT (DUF1311 family)</fullName>
    </submittedName>
</protein>
<gene>
    <name evidence="1" type="ORF">JOD45_001432</name>
</gene>
<dbReference type="Proteomes" id="UP000808914">
    <property type="component" value="Unassembled WGS sequence"/>
</dbReference>
<comment type="caution">
    <text evidence="1">The sequence shown here is derived from an EMBL/GenBank/DDBJ whole genome shotgun (WGS) entry which is preliminary data.</text>
</comment>
<proteinExistence type="predicted"/>
<name>A0ABS2PZ27_9BACL</name>
<dbReference type="EMBL" id="JAFBER010000007">
    <property type="protein sequence ID" value="MBM7645221.1"/>
    <property type="molecule type" value="Genomic_DNA"/>
</dbReference>
<evidence type="ECO:0000313" key="2">
    <source>
        <dbReference type="Proteomes" id="UP000808914"/>
    </source>
</evidence>
<organism evidence="1 2">
    <name type="scientific">Scopulibacillus daqui</name>
    <dbReference type="NCBI Taxonomy" id="1469162"/>
    <lineage>
        <taxon>Bacteria</taxon>
        <taxon>Bacillati</taxon>
        <taxon>Bacillota</taxon>
        <taxon>Bacilli</taxon>
        <taxon>Bacillales</taxon>
        <taxon>Sporolactobacillaceae</taxon>
        <taxon>Scopulibacillus</taxon>
    </lineage>
</organism>
<sequence>MTKSFDATETLCRLIAYRIDEEISVLKETETKMKQTYGQLNDCKGHSADKSKQKLNSAYYDIQKKASELEALKGELYAKQLQADFPAVHIINKSE</sequence>
<keyword evidence="2" id="KW-1185">Reference proteome</keyword>